<keyword evidence="1" id="KW-1133">Transmembrane helix</keyword>
<name>A0A8T1Q831_CARIL</name>
<protein>
    <submittedName>
        <fullName evidence="2">Uncharacterized protein</fullName>
    </submittedName>
</protein>
<keyword evidence="1" id="KW-0812">Transmembrane</keyword>
<dbReference type="AlphaFoldDB" id="A0A8T1Q831"/>
<keyword evidence="3" id="KW-1185">Reference proteome</keyword>
<gene>
    <name evidence="2" type="ORF">CIPAW_06G050700</name>
</gene>
<comment type="caution">
    <text evidence="2">The sequence shown here is derived from an EMBL/GenBank/DDBJ whole genome shotgun (WGS) entry which is preliminary data.</text>
</comment>
<organism evidence="2 3">
    <name type="scientific">Carya illinoinensis</name>
    <name type="common">Pecan</name>
    <dbReference type="NCBI Taxonomy" id="32201"/>
    <lineage>
        <taxon>Eukaryota</taxon>
        <taxon>Viridiplantae</taxon>
        <taxon>Streptophyta</taxon>
        <taxon>Embryophyta</taxon>
        <taxon>Tracheophyta</taxon>
        <taxon>Spermatophyta</taxon>
        <taxon>Magnoliopsida</taxon>
        <taxon>eudicotyledons</taxon>
        <taxon>Gunneridae</taxon>
        <taxon>Pentapetalae</taxon>
        <taxon>rosids</taxon>
        <taxon>fabids</taxon>
        <taxon>Fagales</taxon>
        <taxon>Juglandaceae</taxon>
        <taxon>Carya</taxon>
    </lineage>
</organism>
<reference evidence="2" key="1">
    <citation type="submission" date="2020-12" db="EMBL/GenBank/DDBJ databases">
        <title>WGS assembly of Carya illinoinensis cv. Pawnee.</title>
        <authorList>
            <person name="Platts A."/>
            <person name="Shu S."/>
            <person name="Wright S."/>
            <person name="Barry K."/>
            <person name="Edger P."/>
            <person name="Pires J.C."/>
            <person name="Schmutz J."/>
        </authorList>
    </citation>
    <scope>NUCLEOTIDE SEQUENCE</scope>
    <source>
        <tissue evidence="2">Leaf</tissue>
    </source>
</reference>
<sequence length="40" mass="5012">MIKTQKPFCRVSWLRIFLGSFFLFWCWFFSLRETVEGFRT</sequence>
<dbReference type="EMBL" id="CM031814">
    <property type="protein sequence ID" value="KAG6650542.1"/>
    <property type="molecule type" value="Genomic_DNA"/>
</dbReference>
<accession>A0A8T1Q831</accession>
<feature type="transmembrane region" description="Helical" evidence="1">
    <location>
        <begin position="12"/>
        <end position="30"/>
    </location>
</feature>
<evidence type="ECO:0000313" key="2">
    <source>
        <dbReference type="EMBL" id="KAG6650542.1"/>
    </source>
</evidence>
<evidence type="ECO:0000256" key="1">
    <source>
        <dbReference type="SAM" id="Phobius"/>
    </source>
</evidence>
<keyword evidence="1" id="KW-0472">Membrane</keyword>
<proteinExistence type="predicted"/>
<evidence type="ECO:0000313" key="3">
    <source>
        <dbReference type="Proteomes" id="UP000811609"/>
    </source>
</evidence>
<dbReference type="Proteomes" id="UP000811609">
    <property type="component" value="Chromosome 6"/>
</dbReference>